<keyword evidence="2" id="KW-1185">Reference proteome</keyword>
<dbReference type="KEGG" id="cput:CONPUDRAFT_145432"/>
<sequence length="388" mass="44041">MTSATQDADFLQQFLSADVQAFAQNMTNIGTPRERLRQARQPESPECVYATGRSPTTTAILHRAPGLCFEDANITLVAPISGMSQHAGQQLVFCLYKGLLANASPVFKTLFEHRPNEFYEGLPMYRMSGYGWQLRCFLEALLRPSSNLRGDFQSDSALRAQVIAQLAEQYQVPSLRDIAIQQVKAEWPRTLEEWDKLQEVIVAQPGGDELRYTWPEPATAIRFARVANVPEILPAAFYSLSRIRMVGDPYTWQFEDGSIEKGDGPTLKKGREEIACFQPSSRWMQLEGDDQECYVKFMEHLSDWATDAGLTINMNSAGICIKCRQLLEDASRPMDPEKEDVLEQLKDLSGQFPSIHRDMCDKCRKTLNENGCDLRKDLWAKLESFIEY</sequence>
<comment type="caution">
    <text evidence="1">The sequence shown here is derived from an EMBL/GenBank/DDBJ whole genome shotgun (WGS) entry which is preliminary data.</text>
</comment>
<reference evidence="2" key="1">
    <citation type="journal article" date="2012" name="Science">
        <title>The Paleozoic origin of enzymatic lignin decomposition reconstructed from 31 fungal genomes.</title>
        <authorList>
            <person name="Floudas D."/>
            <person name="Binder M."/>
            <person name="Riley R."/>
            <person name="Barry K."/>
            <person name="Blanchette R.A."/>
            <person name="Henrissat B."/>
            <person name="Martinez A.T."/>
            <person name="Otillar R."/>
            <person name="Spatafora J.W."/>
            <person name="Yadav J.S."/>
            <person name="Aerts A."/>
            <person name="Benoit I."/>
            <person name="Boyd A."/>
            <person name="Carlson A."/>
            <person name="Copeland A."/>
            <person name="Coutinho P.M."/>
            <person name="de Vries R.P."/>
            <person name="Ferreira P."/>
            <person name="Findley K."/>
            <person name="Foster B."/>
            <person name="Gaskell J."/>
            <person name="Glotzer D."/>
            <person name="Gorecki P."/>
            <person name="Heitman J."/>
            <person name="Hesse C."/>
            <person name="Hori C."/>
            <person name="Igarashi K."/>
            <person name="Jurgens J.A."/>
            <person name="Kallen N."/>
            <person name="Kersten P."/>
            <person name="Kohler A."/>
            <person name="Kuees U."/>
            <person name="Kumar T.K.A."/>
            <person name="Kuo A."/>
            <person name="LaButti K."/>
            <person name="Larrondo L.F."/>
            <person name="Lindquist E."/>
            <person name="Ling A."/>
            <person name="Lombard V."/>
            <person name="Lucas S."/>
            <person name="Lundell T."/>
            <person name="Martin R."/>
            <person name="McLaughlin D.J."/>
            <person name="Morgenstern I."/>
            <person name="Morin E."/>
            <person name="Murat C."/>
            <person name="Nagy L.G."/>
            <person name="Nolan M."/>
            <person name="Ohm R.A."/>
            <person name="Patyshakuliyeva A."/>
            <person name="Rokas A."/>
            <person name="Ruiz-Duenas F.J."/>
            <person name="Sabat G."/>
            <person name="Salamov A."/>
            <person name="Samejima M."/>
            <person name="Schmutz J."/>
            <person name="Slot J.C."/>
            <person name="St John F."/>
            <person name="Stenlid J."/>
            <person name="Sun H."/>
            <person name="Sun S."/>
            <person name="Syed K."/>
            <person name="Tsang A."/>
            <person name="Wiebenga A."/>
            <person name="Young D."/>
            <person name="Pisabarro A."/>
            <person name="Eastwood D.C."/>
            <person name="Martin F."/>
            <person name="Cullen D."/>
            <person name="Grigoriev I.V."/>
            <person name="Hibbett D.S."/>
        </authorList>
    </citation>
    <scope>NUCLEOTIDE SEQUENCE [LARGE SCALE GENOMIC DNA]</scope>
    <source>
        <strain evidence="2">RWD-64-598 SS2</strain>
    </source>
</reference>
<evidence type="ECO:0000313" key="1">
    <source>
        <dbReference type="EMBL" id="EIW79391.1"/>
    </source>
</evidence>
<dbReference type="GeneID" id="19202060"/>
<gene>
    <name evidence="1" type="ORF">CONPUDRAFT_145432</name>
</gene>
<organism evidence="1 2">
    <name type="scientific">Coniophora puteana (strain RWD-64-598)</name>
    <name type="common">Brown rot fungus</name>
    <dbReference type="NCBI Taxonomy" id="741705"/>
    <lineage>
        <taxon>Eukaryota</taxon>
        <taxon>Fungi</taxon>
        <taxon>Dikarya</taxon>
        <taxon>Basidiomycota</taxon>
        <taxon>Agaricomycotina</taxon>
        <taxon>Agaricomycetes</taxon>
        <taxon>Agaricomycetidae</taxon>
        <taxon>Boletales</taxon>
        <taxon>Coniophorineae</taxon>
        <taxon>Coniophoraceae</taxon>
        <taxon>Coniophora</taxon>
    </lineage>
</organism>
<accession>A0A5M3MLD7</accession>
<proteinExistence type="predicted"/>
<evidence type="ECO:0000313" key="2">
    <source>
        <dbReference type="Proteomes" id="UP000053558"/>
    </source>
</evidence>
<dbReference type="OrthoDB" id="3036049at2759"/>
<name>A0A5M3MLD7_CONPW</name>
<dbReference type="AlphaFoldDB" id="A0A5M3MLD7"/>
<protein>
    <recommendedName>
        <fullName evidence="3">BTB domain-containing protein</fullName>
    </recommendedName>
</protein>
<dbReference type="Proteomes" id="UP000053558">
    <property type="component" value="Unassembled WGS sequence"/>
</dbReference>
<evidence type="ECO:0008006" key="3">
    <source>
        <dbReference type="Google" id="ProtNLM"/>
    </source>
</evidence>
<dbReference type="RefSeq" id="XP_007771034.1">
    <property type="nucleotide sequence ID" value="XM_007772844.1"/>
</dbReference>
<dbReference type="EMBL" id="JH711581">
    <property type="protein sequence ID" value="EIW79391.1"/>
    <property type="molecule type" value="Genomic_DNA"/>
</dbReference>